<dbReference type="EMBL" id="JAESVP010000001">
    <property type="protein sequence ID" value="MBL4926477.1"/>
    <property type="molecule type" value="Genomic_DNA"/>
</dbReference>
<dbReference type="InterPro" id="IPR010982">
    <property type="entry name" value="Lambda_DNA-bd_dom_sf"/>
</dbReference>
<gene>
    <name evidence="4" type="ORF">JI744_00030</name>
</gene>
<dbReference type="CDD" id="cd06307">
    <property type="entry name" value="PBP1_sugar_binding"/>
    <property type="match status" value="1"/>
</dbReference>
<keyword evidence="5" id="KW-1185">Reference proteome</keyword>
<comment type="caution">
    <text evidence="4">The sequence shown here is derived from an EMBL/GenBank/DDBJ whole genome shotgun (WGS) entry which is preliminary data.</text>
</comment>
<dbReference type="PROSITE" id="PS50932">
    <property type="entry name" value="HTH_LACI_2"/>
    <property type="match status" value="1"/>
</dbReference>
<dbReference type="Pfam" id="PF00356">
    <property type="entry name" value="LacI"/>
    <property type="match status" value="1"/>
</dbReference>
<dbReference type="InterPro" id="IPR050555">
    <property type="entry name" value="Bact_Solute-Bind_Prot2"/>
</dbReference>
<dbReference type="RefSeq" id="WP_202657021.1">
    <property type="nucleotide sequence ID" value="NZ_JAESVP010000001.1"/>
</dbReference>
<keyword evidence="4" id="KW-0238">DNA-binding</keyword>
<dbReference type="SUPFAM" id="SSF53822">
    <property type="entry name" value="Periplasmic binding protein-like I"/>
    <property type="match status" value="1"/>
</dbReference>
<dbReference type="PANTHER" id="PTHR30036:SF7">
    <property type="entry name" value="ABC TRANSPORTER PERIPLASMIC-BINDING PROTEIN YPHF"/>
    <property type="match status" value="1"/>
</dbReference>
<evidence type="ECO:0000259" key="3">
    <source>
        <dbReference type="PROSITE" id="PS50932"/>
    </source>
</evidence>
<sequence length="342" mass="36132">MKKPGFEELAKAAGVSMATVDRALNGRQKVRADTVTHIAEVARRIGHPAAYRFAGAEGARPVVRFGVVLHKQGQGFYKAFAEELRRAVATAPGIEGRLVLEFSTGQAPGEMAAKLLEVGARCDVVAATAVNHPEVTAAVETLRARGIAVFALLSEFAIGLRAGYLGLDNLKVGRTAAWMLATHSHAPGEVAVFVGGHRWHGHELRDQGFRDGLRQHGPGLRVLETRVNLETKAVTYEAVRGLLARHPELRGIYVAGGGMEGAVAALRDSGAGGRVALVVSALTPESRKGLAEGQVTLVIDTPLEALCRALMERMAGAALARPAPVGGDVMFLPPAYTLPETL</sequence>
<dbReference type="Proteomes" id="UP000619033">
    <property type="component" value="Unassembled WGS sequence"/>
</dbReference>
<evidence type="ECO:0000313" key="4">
    <source>
        <dbReference type="EMBL" id="MBL4926477.1"/>
    </source>
</evidence>
<dbReference type="Gene3D" id="3.40.50.2300">
    <property type="match status" value="2"/>
</dbReference>
<dbReference type="GO" id="GO:0003677">
    <property type="term" value="F:DNA binding"/>
    <property type="evidence" value="ECO:0007669"/>
    <property type="project" value="UniProtKB-KW"/>
</dbReference>
<evidence type="ECO:0000313" key="5">
    <source>
        <dbReference type="Proteomes" id="UP000619033"/>
    </source>
</evidence>
<evidence type="ECO:0000256" key="2">
    <source>
        <dbReference type="ARBA" id="ARBA00007639"/>
    </source>
</evidence>
<dbReference type="GO" id="GO:0030246">
    <property type="term" value="F:carbohydrate binding"/>
    <property type="evidence" value="ECO:0007669"/>
    <property type="project" value="TreeGrafter"/>
</dbReference>
<dbReference type="PANTHER" id="PTHR30036">
    <property type="entry name" value="D-XYLOSE-BINDING PERIPLASMIC PROTEIN"/>
    <property type="match status" value="1"/>
</dbReference>
<dbReference type="InterPro" id="IPR028082">
    <property type="entry name" value="Peripla_BP_I"/>
</dbReference>
<evidence type="ECO:0000256" key="1">
    <source>
        <dbReference type="ARBA" id="ARBA00004418"/>
    </source>
</evidence>
<protein>
    <submittedName>
        <fullName evidence="4">LacI family DNA-binding transcriptional regulator</fullName>
    </submittedName>
</protein>
<comment type="similarity">
    <text evidence="2">Belongs to the bacterial solute-binding protein 2 family.</text>
</comment>
<organism evidence="4 5">
    <name type="scientific">Fuscibacter oryzae</name>
    <dbReference type="NCBI Taxonomy" id="2803939"/>
    <lineage>
        <taxon>Bacteria</taxon>
        <taxon>Pseudomonadati</taxon>
        <taxon>Pseudomonadota</taxon>
        <taxon>Alphaproteobacteria</taxon>
        <taxon>Rhodobacterales</taxon>
        <taxon>Paracoccaceae</taxon>
        <taxon>Fuscibacter</taxon>
    </lineage>
</organism>
<dbReference type="GO" id="GO:0006355">
    <property type="term" value="P:regulation of DNA-templated transcription"/>
    <property type="evidence" value="ECO:0007669"/>
    <property type="project" value="InterPro"/>
</dbReference>
<proteinExistence type="inferred from homology"/>
<dbReference type="CDD" id="cd01392">
    <property type="entry name" value="HTH_LacI"/>
    <property type="match status" value="1"/>
</dbReference>
<dbReference type="AlphaFoldDB" id="A0A8J7SS35"/>
<reference evidence="4" key="1">
    <citation type="submission" date="2021-01" db="EMBL/GenBank/DDBJ databases">
        <title>Genome seq and assembly of Tabrizicola sp. KVB23.</title>
        <authorList>
            <person name="Chhetri G."/>
        </authorList>
    </citation>
    <scope>NUCLEOTIDE SEQUENCE</scope>
    <source>
        <strain evidence="4">KVB23</strain>
    </source>
</reference>
<comment type="subcellular location">
    <subcellularLocation>
        <location evidence="1">Periplasm</location>
    </subcellularLocation>
</comment>
<dbReference type="GO" id="GO:0030288">
    <property type="term" value="C:outer membrane-bounded periplasmic space"/>
    <property type="evidence" value="ECO:0007669"/>
    <property type="project" value="TreeGrafter"/>
</dbReference>
<feature type="domain" description="HTH lacI-type" evidence="3">
    <location>
        <begin position="4"/>
        <end position="46"/>
    </location>
</feature>
<dbReference type="Gene3D" id="1.10.260.40">
    <property type="entry name" value="lambda repressor-like DNA-binding domains"/>
    <property type="match status" value="1"/>
</dbReference>
<accession>A0A8J7SS35</accession>
<name>A0A8J7SS35_9RHOB</name>
<dbReference type="SUPFAM" id="SSF47413">
    <property type="entry name" value="lambda repressor-like DNA-binding domains"/>
    <property type="match status" value="1"/>
</dbReference>
<dbReference type="Pfam" id="PF13407">
    <property type="entry name" value="Peripla_BP_4"/>
    <property type="match status" value="1"/>
</dbReference>
<dbReference type="InterPro" id="IPR025997">
    <property type="entry name" value="SBP_2_dom"/>
</dbReference>
<dbReference type="InterPro" id="IPR000843">
    <property type="entry name" value="HTH_LacI"/>
</dbReference>